<keyword evidence="2" id="KW-0808">Transferase</keyword>
<feature type="region of interest" description="Disordered" evidence="1">
    <location>
        <begin position="82"/>
        <end position="112"/>
    </location>
</feature>
<protein>
    <submittedName>
        <fullName evidence="2">Reverse transcriptase domain-containing protein</fullName>
    </submittedName>
</protein>
<feature type="compositionally biased region" description="Basic and acidic residues" evidence="1">
    <location>
        <begin position="948"/>
        <end position="966"/>
    </location>
</feature>
<reference evidence="2" key="2">
    <citation type="submission" date="2022-01" db="EMBL/GenBank/DDBJ databases">
        <authorList>
            <person name="Yamashiro T."/>
            <person name="Shiraishi A."/>
            <person name="Satake H."/>
            <person name="Nakayama K."/>
        </authorList>
    </citation>
    <scope>NUCLEOTIDE SEQUENCE</scope>
</reference>
<reference evidence="2" key="1">
    <citation type="journal article" date="2022" name="Int. J. Mol. Sci.">
        <title>Draft Genome of Tanacetum Coccineum: Genomic Comparison of Closely Related Tanacetum-Family Plants.</title>
        <authorList>
            <person name="Yamashiro T."/>
            <person name="Shiraishi A."/>
            <person name="Nakayama K."/>
            <person name="Satake H."/>
        </authorList>
    </citation>
    <scope>NUCLEOTIDE SEQUENCE</scope>
</reference>
<keyword evidence="2" id="KW-0695">RNA-directed DNA polymerase</keyword>
<organism evidence="2 3">
    <name type="scientific">Tanacetum coccineum</name>
    <dbReference type="NCBI Taxonomy" id="301880"/>
    <lineage>
        <taxon>Eukaryota</taxon>
        <taxon>Viridiplantae</taxon>
        <taxon>Streptophyta</taxon>
        <taxon>Embryophyta</taxon>
        <taxon>Tracheophyta</taxon>
        <taxon>Spermatophyta</taxon>
        <taxon>Magnoliopsida</taxon>
        <taxon>eudicotyledons</taxon>
        <taxon>Gunneridae</taxon>
        <taxon>Pentapetalae</taxon>
        <taxon>asterids</taxon>
        <taxon>campanulids</taxon>
        <taxon>Asterales</taxon>
        <taxon>Asteraceae</taxon>
        <taxon>Asteroideae</taxon>
        <taxon>Anthemideae</taxon>
        <taxon>Anthemidinae</taxon>
        <taxon>Tanacetum</taxon>
    </lineage>
</organism>
<gene>
    <name evidence="2" type="ORF">Tco_0952284</name>
</gene>
<feature type="compositionally biased region" description="Low complexity" evidence="1">
    <location>
        <begin position="99"/>
        <end position="112"/>
    </location>
</feature>
<evidence type="ECO:0000256" key="1">
    <source>
        <dbReference type="SAM" id="MobiDB-lite"/>
    </source>
</evidence>
<dbReference type="EMBL" id="BQNB010015740">
    <property type="protein sequence ID" value="GJT43569.1"/>
    <property type="molecule type" value="Genomic_DNA"/>
</dbReference>
<sequence>MADNRTMAQMLQAPIEGYEDAIVVPPINANNFELKQPLINLVQSNKFTDGEARDWLDKEPPRSILTWDDLIPQEGLAINESKSKVRYSRSRPNDLRAITNAPSSTSSPSDNSFEIQQLAALLEDKMNIRMSRLEKAISEKNATTPATVKAVEEVCVTCGSNHNFNNCPLTRNDFPVFQDNIQQFQQTAAVGNFVQRNPPNLANQMRPPDFENYVKANDAVLKNVQNQGQNLQNQMANVTSLLTSLCDNFKNSVSTSNSGTLPSQTVTNPRQQINAITTRSETNSYPSKLPYPERMKVRENDKPSAQYSRFLKMFKQLRLEIGLKDALVEMPKFNKWLSSLLRNKEKLEEIAITTVNDECSAIIMNKVPKKLKDPVKFLIPCALQELNRTSALAVSGASINFLPHSIYKKLGLEALTPTRMTLELANRSITHTMGIVEDVVVRVDGFTFLADFVVVNFEPDPRVPIILGRPFLRTAKALIDLYEETLTLRVGKEELVYYADKSEKNKEKNFVHTISIIDFLKDDPFSGSTTNTLSPSSSPVKTSDNLEKFADELAPLDSLPPGNDDSTLKKDFHEETFQVYSNPLFKFDDNFKSSNVNPLFEENDKDVKESPLIPPGIDLTLPSALEVSSSNPTSPTLTREKVCSWKTPMFFSLVRFVWKMMTRIAIRKKIICLLATYLHQKSKPLSQEVEEITEKEDAVSSDVPIHTIVMPIRITFENLIDFNDHFSKPKDFKKDLTISFYSSESSILPSPLLDSDSPFTARLSASVTLNSLGNEDKVFKPGILVYHAIHDKNLVTLEENLKENISSGTLLVFKEPSFLLPPPKPPNECLKNVVLNDDFYQSKKRLYLNVEDVNSFTFIIWIFLPYFTYTKESPLIFSFRSENFVFDTGIVTFHKPVAFLMKVFYSLSLRTNKFRDRVELATRINPTIPEDSRVRCTDISKFTRKTAQKREARTRERKSVQKPEAKPKKKSILSQIQSKWSNHGQQNSLSSSSHVAMEKAHKDVGFTLHLLSKEAQVSLKRIATLAIRVRSLSDPTAQNVDPMIG</sequence>
<dbReference type="Proteomes" id="UP001151760">
    <property type="component" value="Unassembled WGS sequence"/>
</dbReference>
<dbReference type="PANTHER" id="PTHR33067:SF35">
    <property type="entry name" value="ASPARTIC PEPTIDASE DDI1-TYPE DOMAIN-CONTAINING PROTEIN"/>
    <property type="match status" value="1"/>
</dbReference>
<dbReference type="InterPro" id="IPR021109">
    <property type="entry name" value="Peptidase_aspartic_dom_sf"/>
</dbReference>
<dbReference type="PANTHER" id="PTHR33067">
    <property type="entry name" value="RNA-DIRECTED DNA POLYMERASE-RELATED"/>
    <property type="match status" value="1"/>
</dbReference>
<keyword evidence="2" id="KW-0548">Nucleotidyltransferase</keyword>
<comment type="caution">
    <text evidence="2">The sequence shown here is derived from an EMBL/GenBank/DDBJ whole genome shotgun (WGS) entry which is preliminary data.</text>
</comment>
<dbReference type="Gene3D" id="2.40.70.10">
    <property type="entry name" value="Acid Proteases"/>
    <property type="match status" value="1"/>
</dbReference>
<dbReference type="SUPFAM" id="SSF50630">
    <property type="entry name" value="Acid proteases"/>
    <property type="match status" value="1"/>
</dbReference>
<proteinExistence type="predicted"/>
<accession>A0ABQ5E346</accession>
<evidence type="ECO:0000313" key="3">
    <source>
        <dbReference type="Proteomes" id="UP001151760"/>
    </source>
</evidence>
<keyword evidence="3" id="KW-1185">Reference proteome</keyword>
<dbReference type="GO" id="GO:0003964">
    <property type="term" value="F:RNA-directed DNA polymerase activity"/>
    <property type="evidence" value="ECO:0007669"/>
    <property type="project" value="UniProtKB-KW"/>
</dbReference>
<name>A0ABQ5E346_9ASTR</name>
<dbReference type="CDD" id="cd00303">
    <property type="entry name" value="retropepsin_like"/>
    <property type="match status" value="1"/>
</dbReference>
<evidence type="ECO:0000313" key="2">
    <source>
        <dbReference type="EMBL" id="GJT43569.1"/>
    </source>
</evidence>
<feature type="region of interest" description="Disordered" evidence="1">
    <location>
        <begin position="944"/>
        <end position="972"/>
    </location>
</feature>